<reference evidence="11" key="1">
    <citation type="submission" date="2021-12" db="EMBL/GenBank/DDBJ databases">
        <authorList>
            <person name="King R."/>
        </authorList>
    </citation>
    <scope>NUCLEOTIDE SEQUENCE</scope>
</reference>
<keyword evidence="5" id="KW-0539">Nucleus</keyword>
<evidence type="ECO:0000256" key="7">
    <source>
        <dbReference type="ARBA" id="ARBA00033464"/>
    </source>
</evidence>
<dbReference type="Pfam" id="PF09468">
    <property type="entry name" value="RNase_H2-Ydr279"/>
    <property type="match status" value="1"/>
</dbReference>
<protein>
    <recommendedName>
        <fullName evidence="4">Ribonuclease H2 subunit B</fullName>
    </recommendedName>
    <alternativeName>
        <fullName evidence="7">Ribonuclease HI subunit B</fullName>
    </alternativeName>
</protein>
<dbReference type="InterPro" id="IPR040456">
    <property type="entry name" value="RNase_H2_suB"/>
</dbReference>
<evidence type="ECO:0000256" key="2">
    <source>
        <dbReference type="ARBA" id="ARBA00009823"/>
    </source>
</evidence>
<evidence type="ECO:0000259" key="9">
    <source>
        <dbReference type="Pfam" id="PF09468"/>
    </source>
</evidence>
<dbReference type="GO" id="GO:0032299">
    <property type="term" value="C:ribonuclease H2 complex"/>
    <property type="evidence" value="ECO:0007669"/>
    <property type="project" value="InterPro"/>
</dbReference>
<organism evidence="11 12">
    <name type="scientific">Diatraea saccharalis</name>
    <name type="common">sugarcane borer</name>
    <dbReference type="NCBI Taxonomy" id="40085"/>
    <lineage>
        <taxon>Eukaryota</taxon>
        <taxon>Metazoa</taxon>
        <taxon>Ecdysozoa</taxon>
        <taxon>Arthropoda</taxon>
        <taxon>Hexapoda</taxon>
        <taxon>Insecta</taxon>
        <taxon>Pterygota</taxon>
        <taxon>Neoptera</taxon>
        <taxon>Endopterygota</taxon>
        <taxon>Lepidoptera</taxon>
        <taxon>Glossata</taxon>
        <taxon>Ditrysia</taxon>
        <taxon>Pyraloidea</taxon>
        <taxon>Crambidae</taxon>
        <taxon>Crambinae</taxon>
        <taxon>Diatraea</taxon>
    </lineage>
</organism>
<dbReference type="Gene3D" id="1.10.20.120">
    <property type="match status" value="1"/>
</dbReference>
<sequence>MSTTRNQRKPKPFNSPCAPVAPKRIENSWILLLPDHLFENDNFSIITLPHPANGNPAKFSLNSKLKKIYEVVTFKEPYRSWFIGETVKSNGSIHLVTPVNPLFLVLPRLRELCRSRAMPLEDLLSEKGFEKIVDYVNNLDCIGDIKGSPDMKAYKYNEEKTLSWLEGKVRQLAGVLRSKNIHVTSAAASVTFVTSNICNQSVDEEFFLKYASGIISEYLESELIEQLEKRFDFKPDLIESVGKKRKSDTQQTMPNKKLKSETDEDIKHVLNDSNPSINDWKELKKQKPLTAKEKARQKAASGTKTISAFFSKK</sequence>
<comment type="similarity">
    <text evidence="2">Belongs to the RNase H2 subunit B family.</text>
</comment>
<dbReference type="AlphaFoldDB" id="A0A9N9QTA2"/>
<evidence type="ECO:0000313" key="11">
    <source>
        <dbReference type="EMBL" id="CAG9782825.1"/>
    </source>
</evidence>
<dbReference type="EMBL" id="OU893341">
    <property type="protein sequence ID" value="CAG9782825.1"/>
    <property type="molecule type" value="Genomic_DNA"/>
</dbReference>
<dbReference type="GO" id="GO:0006401">
    <property type="term" value="P:RNA catabolic process"/>
    <property type="evidence" value="ECO:0007669"/>
    <property type="project" value="TreeGrafter"/>
</dbReference>
<name>A0A9N9QTA2_9NEOP</name>
<dbReference type="PANTHER" id="PTHR13383:SF11">
    <property type="entry name" value="RIBONUCLEASE H2 SUBUNIT B"/>
    <property type="match status" value="1"/>
</dbReference>
<comment type="subunit">
    <text evidence="3">The RNase H2 complex is a heterotrimer composed of the catalytic subunit RNASEH2A and the non-catalytic subunits RNASEH2B and RNASEH2C.</text>
</comment>
<dbReference type="OrthoDB" id="29098at2759"/>
<dbReference type="InterPro" id="IPR019024">
    <property type="entry name" value="RNase_H2_suB_wHTH"/>
</dbReference>
<comment type="subcellular location">
    <subcellularLocation>
        <location evidence="1">Nucleus</location>
    </subcellularLocation>
</comment>
<reference evidence="11" key="2">
    <citation type="submission" date="2022-10" db="EMBL/GenBank/DDBJ databases">
        <authorList>
            <consortium name="ENA_rothamsted_submissions"/>
            <consortium name="culmorum"/>
            <person name="King R."/>
        </authorList>
    </citation>
    <scope>NUCLEOTIDE SEQUENCE</scope>
</reference>
<feature type="domain" description="Ribonuclease H2 subunit B wHTH" evidence="9">
    <location>
        <begin position="103"/>
        <end position="227"/>
    </location>
</feature>
<dbReference type="Pfam" id="PF17745">
    <property type="entry name" value="Ydr279_N"/>
    <property type="match status" value="1"/>
</dbReference>
<feature type="compositionally biased region" description="Basic and acidic residues" evidence="8">
    <location>
        <begin position="258"/>
        <end position="270"/>
    </location>
</feature>
<dbReference type="FunFam" id="1.10.20.120:FF:000002">
    <property type="entry name" value="Ribonuclease H2 subunit B"/>
    <property type="match status" value="1"/>
</dbReference>
<dbReference type="Gene3D" id="2.20.25.530">
    <property type="match status" value="1"/>
</dbReference>
<feature type="compositionally biased region" description="Basic and acidic residues" evidence="8">
    <location>
        <begin position="279"/>
        <end position="296"/>
    </location>
</feature>
<feature type="domain" description="Rnh202 triple barrel" evidence="10">
    <location>
        <begin position="33"/>
        <end position="100"/>
    </location>
</feature>
<comment type="function">
    <text evidence="6">Non catalytic subunit of RNase H2, an endonuclease that specifically degrades the RNA of RNA:DNA hybrids. Participates in DNA replication, possibly by mediating the removal of lagging-strand Okazaki fragment RNA primers during DNA replication. Mediates the excision of single ribonucleotides from DNA:RNA duplexes.</text>
</comment>
<keyword evidence="12" id="KW-1185">Reference proteome</keyword>
<proteinExistence type="inferred from homology"/>
<gene>
    <name evidence="11" type="ORF">DIATSA_LOCUS1059</name>
</gene>
<accession>A0A9N9QTA2</accession>
<evidence type="ECO:0000313" key="12">
    <source>
        <dbReference type="Proteomes" id="UP001153714"/>
    </source>
</evidence>
<dbReference type="PANTHER" id="PTHR13383">
    <property type="entry name" value="RIBONUCLEASE H2 SUBUNIT B"/>
    <property type="match status" value="1"/>
</dbReference>
<evidence type="ECO:0000256" key="6">
    <source>
        <dbReference type="ARBA" id="ARBA00024778"/>
    </source>
</evidence>
<feature type="region of interest" description="Disordered" evidence="8">
    <location>
        <begin position="242"/>
        <end position="313"/>
    </location>
</feature>
<evidence type="ECO:0000256" key="1">
    <source>
        <dbReference type="ARBA" id="ARBA00004123"/>
    </source>
</evidence>
<dbReference type="Proteomes" id="UP001153714">
    <property type="component" value="Chromosome 10"/>
</dbReference>
<evidence type="ECO:0000256" key="5">
    <source>
        <dbReference type="ARBA" id="ARBA00023242"/>
    </source>
</evidence>
<dbReference type="CDD" id="cd09270">
    <property type="entry name" value="RNase_H2-B"/>
    <property type="match status" value="1"/>
</dbReference>
<dbReference type="InterPro" id="IPR041195">
    <property type="entry name" value="Rnh202_N"/>
</dbReference>
<evidence type="ECO:0000259" key="10">
    <source>
        <dbReference type="Pfam" id="PF17745"/>
    </source>
</evidence>
<feature type="compositionally biased region" description="Polar residues" evidence="8">
    <location>
        <begin position="300"/>
        <end position="313"/>
    </location>
</feature>
<dbReference type="GO" id="GO:0005654">
    <property type="term" value="C:nucleoplasm"/>
    <property type="evidence" value="ECO:0007669"/>
    <property type="project" value="TreeGrafter"/>
</dbReference>
<evidence type="ECO:0000256" key="4">
    <source>
        <dbReference type="ARBA" id="ARBA00019062"/>
    </source>
</evidence>
<evidence type="ECO:0000256" key="8">
    <source>
        <dbReference type="SAM" id="MobiDB-lite"/>
    </source>
</evidence>
<evidence type="ECO:0000256" key="3">
    <source>
        <dbReference type="ARBA" id="ARBA00011277"/>
    </source>
</evidence>